<dbReference type="Pfam" id="PF05741">
    <property type="entry name" value="zf-nanos"/>
    <property type="match status" value="1"/>
</dbReference>
<comment type="similarity">
    <text evidence="1">Belongs to the nanos family.</text>
</comment>
<dbReference type="InterPro" id="IPR038129">
    <property type="entry name" value="Nanos_sf"/>
</dbReference>
<feature type="compositionally biased region" description="Polar residues" evidence="2">
    <location>
        <begin position="687"/>
        <end position="701"/>
    </location>
</feature>
<dbReference type="GO" id="GO:0006417">
    <property type="term" value="P:regulation of translation"/>
    <property type="evidence" value="ECO:0007669"/>
    <property type="project" value="UniProtKB-UniRule"/>
</dbReference>
<dbReference type="Gene3D" id="4.10.60.30">
    <property type="entry name" value="Nanos, RNA-binding domain"/>
    <property type="match status" value="1"/>
</dbReference>
<dbReference type="Proteomes" id="UP000835052">
    <property type="component" value="Unassembled WGS sequence"/>
</dbReference>
<name>A0A8S1HLT2_9PELO</name>
<evidence type="ECO:0000256" key="2">
    <source>
        <dbReference type="SAM" id="MobiDB-lite"/>
    </source>
</evidence>
<keyword evidence="1" id="KW-0694">RNA-binding</keyword>
<feature type="compositionally biased region" description="Polar residues" evidence="2">
    <location>
        <begin position="374"/>
        <end position="387"/>
    </location>
</feature>
<reference evidence="4" key="1">
    <citation type="submission" date="2020-10" db="EMBL/GenBank/DDBJ databases">
        <authorList>
            <person name="Kikuchi T."/>
        </authorList>
    </citation>
    <scope>NUCLEOTIDE SEQUENCE</scope>
    <source>
        <strain evidence="4">NKZ352</strain>
    </source>
</reference>
<dbReference type="PROSITE" id="PS51522">
    <property type="entry name" value="ZF_NANOS"/>
    <property type="match status" value="1"/>
</dbReference>
<dbReference type="AlphaFoldDB" id="A0A8S1HLT2"/>
<keyword evidence="1" id="KW-0479">Metal-binding</keyword>
<proteinExistence type="inferred from homology"/>
<gene>
    <name evidence="4" type="ORF">CAUJ_LOCUS11257</name>
</gene>
<feature type="compositionally biased region" description="Low complexity" evidence="2">
    <location>
        <begin position="362"/>
        <end position="373"/>
    </location>
</feature>
<feature type="compositionally biased region" description="Polar residues" evidence="2">
    <location>
        <begin position="38"/>
        <end position="47"/>
    </location>
</feature>
<feature type="compositionally biased region" description="Polar residues" evidence="2">
    <location>
        <begin position="69"/>
        <end position="81"/>
    </location>
</feature>
<dbReference type="InterPro" id="IPR024161">
    <property type="entry name" value="Znf_nanos-typ"/>
</dbReference>
<keyword evidence="1" id="KW-0810">Translation regulation</keyword>
<feature type="compositionally biased region" description="Polar residues" evidence="2">
    <location>
        <begin position="779"/>
        <end position="793"/>
    </location>
</feature>
<evidence type="ECO:0000259" key="3">
    <source>
        <dbReference type="PROSITE" id="PS51522"/>
    </source>
</evidence>
<feature type="region of interest" description="Disordered" evidence="2">
    <location>
        <begin position="537"/>
        <end position="602"/>
    </location>
</feature>
<accession>A0A8S1HLT2</accession>
<feature type="compositionally biased region" description="Polar residues" evidence="2">
    <location>
        <begin position="567"/>
        <end position="576"/>
    </location>
</feature>
<feature type="region of interest" description="Disordered" evidence="2">
    <location>
        <begin position="685"/>
        <end position="711"/>
    </location>
</feature>
<feature type="region of interest" description="Disordered" evidence="2">
    <location>
        <begin position="1"/>
        <end position="81"/>
    </location>
</feature>
<evidence type="ECO:0000256" key="1">
    <source>
        <dbReference type="PROSITE-ProRule" id="PRU00855"/>
    </source>
</evidence>
<feature type="compositionally biased region" description="Polar residues" evidence="2">
    <location>
        <begin position="591"/>
        <end position="601"/>
    </location>
</feature>
<keyword evidence="1" id="KW-0863">Zinc-finger</keyword>
<feature type="region of interest" description="Disordered" evidence="2">
    <location>
        <begin position="772"/>
        <end position="830"/>
    </location>
</feature>
<feature type="domain" description="Nanos-type" evidence="3">
    <location>
        <begin position="716"/>
        <end position="770"/>
    </location>
</feature>
<protein>
    <recommendedName>
        <fullName evidence="3">Nanos-type domain-containing protein</fullName>
    </recommendedName>
</protein>
<dbReference type="GO" id="GO:0008270">
    <property type="term" value="F:zinc ion binding"/>
    <property type="evidence" value="ECO:0007669"/>
    <property type="project" value="UniProtKB-KW"/>
</dbReference>
<organism evidence="4 5">
    <name type="scientific">Caenorhabditis auriculariae</name>
    <dbReference type="NCBI Taxonomy" id="2777116"/>
    <lineage>
        <taxon>Eukaryota</taxon>
        <taxon>Metazoa</taxon>
        <taxon>Ecdysozoa</taxon>
        <taxon>Nematoda</taxon>
        <taxon>Chromadorea</taxon>
        <taxon>Rhabditida</taxon>
        <taxon>Rhabditina</taxon>
        <taxon>Rhabditomorpha</taxon>
        <taxon>Rhabditoidea</taxon>
        <taxon>Rhabditidae</taxon>
        <taxon>Peloderinae</taxon>
        <taxon>Caenorhabditis</taxon>
    </lineage>
</organism>
<feature type="region of interest" description="Disordered" evidence="2">
    <location>
        <begin position="327"/>
        <end position="434"/>
    </location>
</feature>
<feature type="compositionally biased region" description="Polar residues" evidence="2">
    <location>
        <begin position="11"/>
        <end position="31"/>
    </location>
</feature>
<evidence type="ECO:0000313" key="4">
    <source>
        <dbReference type="EMBL" id="CAD6195338.1"/>
    </source>
</evidence>
<keyword evidence="1" id="KW-0862">Zinc</keyword>
<sequence length="886" mass="95545">MSGPAFARPANYSQQSTQPAAAQFEFTSSANGAAPASLPNTTRTTPDSGLGTDDANKQERRKAPPGFTGQPTTYFGDNMRYPSNGSSNPIILAVLKDLTSKLQRVLFDSQQYVRGNYENRGYGRPYGAPPMSLEGSQYDELNGNGAHYGSGNVPEHFGVQYEHPGQHYPNSSVPPMANPGTISGSYEDQPNTYMHNPQQPYGNQFMSHGQTGHPVYVAPPGQGHHQQPIFVANAHGGATTFGGSHPVNMASAPQTTPGQGHIPLGPVQTNMGIPPTSISHSTHPTMYIHQAAHPATQPVIVPPGAGPYGAPATNMYVPLPLPRVFTANRQPPALNPTEPPQGFGRKPRERLNNRPPGNGRKSGQTGSQQSLTQENNHQDASNTTAENQPFYVPQGQIPGQASGGDYLPPGHPAQFGPPIGFASGRMAGQVGPAVQPYPPHMLQHHQQYGGAALMHPNVQGSAQHVHSVPPHIQQQMQQQQIPQGLGHHYPGSVPHFAQGGHHYPPTGVPPNTLPMMNPQSALYGSAAAAHQQIQQNYQYPNNGPSRGRGGGRGGGGRGSWGSHYHSRQNSSQSTYETRPWPNFSGDAVDASKNSSPPSVQDVTHKVEHLELATVSRAGSPSKQLLQYNEVKGKDKSSSSKRASKVSVLSTTVIASAVVQDAVFEVTSSDAEITAIEIVKEENKEEAVTSTVNGDDVTSNAPEENEAPVESKQGKLRCVKCDTLKRSQDVVQSHSLRHPDGTAWCPELQKEICSYCGATGRSAHSHIVCPRKKKEELSAPSENPSSVKSGSRESSAPREQHSGNYHHRRQSERDRGDSHRQGEYQNYNQYSGGHGFRGNSSGLFWAEEFWRSLRESFVSAVKMKKGKEKGRACISNVTLATIHFFFF</sequence>
<feature type="region of interest" description="Disordered" evidence="2">
    <location>
        <begin position="624"/>
        <end position="644"/>
    </location>
</feature>
<feature type="compositionally biased region" description="Basic and acidic residues" evidence="2">
    <location>
        <begin position="810"/>
        <end position="821"/>
    </location>
</feature>
<comment type="caution">
    <text evidence="4">The sequence shown here is derived from an EMBL/GenBank/DDBJ whole genome shotgun (WGS) entry which is preliminary data.</text>
</comment>
<feature type="compositionally biased region" description="Gly residues" evidence="2">
    <location>
        <begin position="546"/>
        <end position="559"/>
    </location>
</feature>
<evidence type="ECO:0000313" key="5">
    <source>
        <dbReference type="Proteomes" id="UP000835052"/>
    </source>
</evidence>
<dbReference type="OrthoDB" id="5870823at2759"/>
<dbReference type="GO" id="GO:0003723">
    <property type="term" value="F:RNA binding"/>
    <property type="evidence" value="ECO:0007669"/>
    <property type="project" value="UniProtKB-UniRule"/>
</dbReference>
<dbReference type="EMBL" id="CAJGYM010000053">
    <property type="protein sequence ID" value="CAD6195338.1"/>
    <property type="molecule type" value="Genomic_DNA"/>
</dbReference>
<keyword evidence="5" id="KW-1185">Reference proteome</keyword>